<evidence type="ECO:0000313" key="12">
    <source>
        <dbReference type="EMBL" id="ASK38717.1"/>
    </source>
</evidence>
<dbReference type="InterPro" id="IPR014043">
    <property type="entry name" value="Acyl_transferase_dom"/>
</dbReference>
<dbReference type="Gene3D" id="3.40.50.150">
    <property type="entry name" value="Vaccinia Virus protein VP39"/>
    <property type="match status" value="1"/>
</dbReference>
<dbReference type="Pfam" id="PF21089">
    <property type="entry name" value="PKS_DH_N"/>
    <property type="match status" value="1"/>
</dbReference>
<dbReference type="InterPro" id="IPR050091">
    <property type="entry name" value="PKS_NRPS_Biosynth_Enz"/>
</dbReference>
<dbReference type="Pfam" id="PF13602">
    <property type="entry name" value="ADH_zinc_N_2"/>
    <property type="match status" value="1"/>
</dbReference>
<name>A0A3G1IHJ5_PAEDI</name>
<keyword evidence="3" id="KW-0808">Transferase</keyword>
<dbReference type="Gene3D" id="3.40.47.10">
    <property type="match status" value="1"/>
</dbReference>
<dbReference type="GO" id="GO:0016491">
    <property type="term" value="F:oxidoreductase activity"/>
    <property type="evidence" value="ECO:0007669"/>
    <property type="project" value="InterPro"/>
</dbReference>
<evidence type="ECO:0000259" key="11">
    <source>
        <dbReference type="PROSITE" id="PS52019"/>
    </source>
</evidence>
<dbReference type="SMART" id="SM00822">
    <property type="entry name" value="PKS_KR"/>
    <property type="match status" value="1"/>
</dbReference>
<dbReference type="InterPro" id="IPR001227">
    <property type="entry name" value="Ac_transferase_dom_sf"/>
</dbReference>
<feature type="compositionally biased region" description="Low complexity" evidence="8">
    <location>
        <begin position="1"/>
        <end position="27"/>
    </location>
</feature>
<dbReference type="InterPro" id="IPR029063">
    <property type="entry name" value="SAM-dependent_MTases_sf"/>
</dbReference>
<dbReference type="SUPFAM" id="SSF51735">
    <property type="entry name" value="NAD(P)-binding Rossmann-fold domains"/>
    <property type="match status" value="2"/>
</dbReference>
<evidence type="ECO:0000256" key="5">
    <source>
        <dbReference type="ARBA" id="ARBA00023268"/>
    </source>
</evidence>
<dbReference type="Pfam" id="PF08240">
    <property type="entry name" value="ADH_N"/>
    <property type="match status" value="1"/>
</dbReference>
<dbReference type="InterPro" id="IPR049551">
    <property type="entry name" value="PKS_DH_C"/>
</dbReference>
<feature type="region of interest" description="C-terminal hotdog fold" evidence="7">
    <location>
        <begin position="1161"/>
        <end position="1316"/>
    </location>
</feature>
<evidence type="ECO:0000256" key="3">
    <source>
        <dbReference type="ARBA" id="ARBA00022679"/>
    </source>
</evidence>
<evidence type="ECO:0000256" key="1">
    <source>
        <dbReference type="ARBA" id="ARBA00022450"/>
    </source>
</evidence>
<dbReference type="Pfam" id="PF14765">
    <property type="entry name" value="PS-DH"/>
    <property type="match status" value="1"/>
</dbReference>
<dbReference type="Pfam" id="PF16197">
    <property type="entry name" value="KAsynt_C_assoc"/>
    <property type="match status" value="1"/>
</dbReference>
<dbReference type="InterPro" id="IPR020806">
    <property type="entry name" value="PKS_PP-bd"/>
</dbReference>
<evidence type="ECO:0000259" key="10">
    <source>
        <dbReference type="PROSITE" id="PS52004"/>
    </source>
</evidence>
<dbReference type="InterPro" id="IPR011032">
    <property type="entry name" value="GroES-like_sf"/>
</dbReference>
<dbReference type="SMART" id="SM00827">
    <property type="entry name" value="PKS_AT"/>
    <property type="match status" value="1"/>
</dbReference>
<dbReference type="SUPFAM" id="SSF50129">
    <property type="entry name" value="GroES-like"/>
    <property type="match status" value="1"/>
</dbReference>
<dbReference type="InterPro" id="IPR013154">
    <property type="entry name" value="ADH-like_N"/>
</dbReference>
<dbReference type="SMART" id="SM00829">
    <property type="entry name" value="PKS_ER"/>
    <property type="match status" value="1"/>
</dbReference>
<keyword evidence="6" id="KW-0012">Acyltransferase</keyword>
<feature type="active site" description="Proton donor; for dehydratase activity" evidence="7">
    <location>
        <position position="1226"/>
    </location>
</feature>
<dbReference type="InterPro" id="IPR014031">
    <property type="entry name" value="Ketoacyl_synth_C"/>
</dbReference>
<dbReference type="InterPro" id="IPR013968">
    <property type="entry name" value="PKS_KR"/>
</dbReference>
<dbReference type="InterPro" id="IPR020841">
    <property type="entry name" value="PKS_Beta-ketoAc_synthase_dom"/>
</dbReference>
<feature type="domain" description="PKS/mFAS DH" evidence="11">
    <location>
        <begin position="995"/>
        <end position="1316"/>
    </location>
</feature>
<dbReference type="SUPFAM" id="SSF47336">
    <property type="entry name" value="ACP-like"/>
    <property type="match status" value="1"/>
</dbReference>
<reference evidence="12" key="1">
    <citation type="journal article" date="2017" name="Chem. Commun. (Camb.)">
        <title>Genetic and chemical characterisation of the cornexistin pathway provides further insight into maleidride biosynthesis.</title>
        <authorList>
            <person name="Williams K."/>
            <person name="Szwalbe A.J."/>
            <person name="Dickson C."/>
            <person name="Desson T.R."/>
            <person name="Mulholland N.P."/>
            <person name="Vincent J.L."/>
            <person name="Clough J.M."/>
            <person name="Bailey A.M."/>
            <person name="Butts C.P."/>
            <person name="Willis C.L."/>
            <person name="Simpson T.J."/>
            <person name="Cox R.J."/>
        </authorList>
    </citation>
    <scope>NUCLEOTIDE SEQUENCE</scope>
</reference>
<dbReference type="FunFam" id="3.40.47.10:FF:000019">
    <property type="entry name" value="Polyketide synthase type I"/>
    <property type="match status" value="1"/>
</dbReference>
<dbReference type="SMART" id="SM00825">
    <property type="entry name" value="PKS_KS"/>
    <property type="match status" value="1"/>
</dbReference>
<dbReference type="PANTHER" id="PTHR43775">
    <property type="entry name" value="FATTY ACID SYNTHASE"/>
    <property type="match status" value="1"/>
</dbReference>
<dbReference type="InterPro" id="IPR016036">
    <property type="entry name" value="Malonyl_transacylase_ACP-bd"/>
</dbReference>
<gene>
    <name evidence="12" type="primary">pvpks1</name>
</gene>
<evidence type="ECO:0000256" key="2">
    <source>
        <dbReference type="ARBA" id="ARBA00022553"/>
    </source>
</evidence>
<dbReference type="InterPro" id="IPR049900">
    <property type="entry name" value="PKS_mFAS_DH"/>
</dbReference>
<dbReference type="InterPro" id="IPR057326">
    <property type="entry name" value="KR_dom"/>
</dbReference>
<accession>A0A3G1IHJ5</accession>
<dbReference type="InterPro" id="IPR049552">
    <property type="entry name" value="PKS_DH_N"/>
</dbReference>
<dbReference type="InterPro" id="IPR056501">
    <property type="entry name" value="NAD-bd_HRPKS_sdrA"/>
</dbReference>
<dbReference type="InterPro" id="IPR020807">
    <property type="entry name" value="PKS_DH"/>
</dbReference>
<dbReference type="Gene3D" id="3.30.70.3290">
    <property type="match status" value="1"/>
</dbReference>
<dbReference type="Pfam" id="PF08659">
    <property type="entry name" value="KR"/>
    <property type="match status" value="1"/>
</dbReference>
<evidence type="ECO:0000256" key="8">
    <source>
        <dbReference type="SAM" id="MobiDB-lite"/>
    </source>
</evidence>
<keyword evidence="5" id="KW-0511">Multifunctional enzyme</keyword>
<dbReference type="SMART" id="SM00826">
    <property type="entry name" value="PKS_DH"/>
    <property type="match status" value="1"/>
</dbReference>
<keyword evidence="4" id="KW-0521">NADP</keyword>
<dbReference type="InterPro" id="IPR036736">
    <property type="entry name" value="ACP-like_sf"/>
</dbReference>
<dbReference type="Pfam" id="PF23114">
    <property type="entry name" value="NAD-bd_HRPKS_sdrA"/>
    <property type="match status" value="1"/>
</dbReference>
<dbReference type="InterPro" id="IPR020843">
    <property type="entry name" value="ER"/>
</dbReference>
<dbReference type="PROSITE" id="PS50075">
    <property type="entry name" value="CARRIER"/>
    <property type="match status" value="1"/>
</dbReference>
<dbReference type="PROSITE" id="PS00012">
    <property type="entry name" value="PHOSPHOPANTETHEINE"/>
    <property type="match status" value="1"/>
</dbReference>
<evidence type="ECO:0000256" key="4">
    <source>
        <dbReference type="ARBA" id="ARBA00022857"/>
    </source>
</evidence>
<dbReference type="InterPro" id="IPR014030">
    <property type="entry name" value="Ketoacyl_synth_N"/>
</dbReference>
<dbReference type="SUPFAM" id="SSF53335">
    <property type="entry name" value="S-adenosyl-L-methionine-dependent methyltransferases"/>
    <property type="match status" value="1"/>
</dbReference>
<dbReference type="InterPro" id="IPR042104">
    <property type="entry name" value="PKS_dehydratase_sf"/>
</dbReference>
<keyword evidence="1" id="KW-0596">Phosphopantetheine</keyword>
<feature type="domain" description="Carrier" evidence="9">
    <location>
        <begin position="2364"/>
        <end position="2441"/>
    </location>
</feature>
<dbReference type="Gene3D" id="3.10.129.110">
    <property type="entry name" value="Polyketide synthase dehydratase"/>
    <property type="match status" value="1"/>
</dbReference>
<dbReference type="GO" id="GO:0006633">
    <property type="term" value="P:fatty acid biosynthetic process"/>
    <property type="evidence" value="ECO:0007669"/>
    <property type="project" value="TreeGrafter"/>
</dbReference>
<keyword evidence="2" id="KW-0597">Phosphoprotein</keyword>
<evidence type="ECO:0000256" key="7">
    <source>
        <dbReference type="PROSITE-ProRule" id="PRU01363"/>
    </source>
</evidence>
<dbReference type="InterPro" id="IPR016035">
    <property type="entry name" value="Acyl_Trfase/lysoPLipase"/>
</dbReference>
<dbReference type="PANTHER" id="PTHR43775:SF29">
    <property type="entry name" value="ASPERFURANONE POLYKETIDE SYNTHASE AFOG-RELATED"/>
    <property type="match status" value="1"/>
</dbReference>
<dbReference type="PROSITE" id="PS52004">
    <property type="entry name" value="KS3_2"/>
    <property type="match status" value="1"/>
</dbReference>
<proteinExistence type="predicted"/>
<organism evidence="12">
    <name type="scientific">Paecilomyces divaricatus</name>
    <name type="common">Penicillium divaricatum</name>
    <dbReference type="NCBI Taxonomy" id="644132"/>
    <lineage>
        <taxon>Eukaryota</taxon>
        <taxon>Fungi</taxon>
        <taxon>Dikarya</taxon>
        <taxon>Ascomycota</taxon>
        <taxon>Pezizomycotina</taxon>
        <taxon>Eurotiomycetes</taxon>
        <taxon>Eurotiomycetidae</taxon>
        <taxon>Eurotiales</taxon>
        <taxon>Thermoascaceae</taxon>
        <taxon>Paecilomyces</taxon>
    </lineage>
</organism>
<dbReference type="Gene3D" id="1.10.1200.10">
    <property type="entry name" value="ACP-like"/>
    <property type="match status" value="1"/>
</dbReference>
<dbReference type="SUPFAM" id="SSF55048">
    <property type="entry name" value="Probable ACP-binding domain of malonyl-CoA ACP transacylase"/>
    <property type="match status" value="1"/>
</dbReference>
<dbReference type="InterPro" id="IPR032821">
    <property type="entry name" value="PKS_assoc"/>
</dbReference>
<evidence type="ECO:0000256" key="6">
    <source>
        <dbReference type="ARBA" id="ARBA00023315"/>
    </source>
</evidence>
<dbReference type="GO" id="GO:0031177">
    <property type="term" value="F:phosphopantetheine binding"/>
    <property type="evidence" value="ECO:0007669"/>
    <property type="project" value="InterPro"/>
</dbReference>
<feature type="region of interest" description="N-terminal hotdog fold" evidence="7">
    <location>
        <begin position="995"/>
        <end position="1132"/>
    </location>
</feature>
<dbReference type="InterPro" id="IPR006162">
    <property type="entry name" value="Ppantetheine_attach_site"/>
</dbReference>
<dbReference type="SMART" id="SM00823">
    <property type="entry name" value="PKS_PP"/>
    <property type="match status" value="1"/>
</dbReference>
<dbReference type="Gene3D" id="3.90.180.10">
    <property type="entry name" value="Medium-chain alcohol dehydrogenases, catalytic domain"/>
    <property type="match status" value="1"/>
</dbReference>
<dbReference type="EMBL" id="MF197864">
    <property type="protein sequence ID" value="ASK38717.1"/>
    <property type="molecule type" value="Genomic_DNA"/>
</dbReference>
<sequence>MVENVSSPSSPRTSSPSGSCTPTSATSVGSDDKSMPIAVVGMSFRGPRDAISVESLWRMISEGREGWSKIPKSRWNNDAFYHPDHSRHGTINVEGGHFLEEDLARFDAPFFNMTNAEAAALDPQQRLLLESTFEAVENAGIPLDKMLGSKTSCFVGSFCGDYTDMLVRDPEAIPMYQCTNAGQSRAITANRVSYFFDLRGPSVTVDTACSGSLVALHLACQSLRTGDAKMAIVSGVNTILSHEFMSTMSMMRFLSPDGRCYTFDERANGYARGEGVGCLLLKPLSDALRDNDTIRAVIRGTGSNQDGKTSGITLPNANAQQELIRDVYAAAGLDPLETEYVECHGTGTQAGDPLETGAVAKVFSPGRPDDRPLRIGSIKTNVGHLEGASGIAGVIKAVLTLENQCFLPNRNFKSINPRIPLKEWKLKIQLENERWETVGPHRVSVNSFGYGGSNAHAVLEDTKGYLEQRSLTGSFRRVRALPHAATDLEPVSDPGSGPERTRLFVLSSFDQASGQQQIDQLREYLEQNSSRIDDQYLADLAYTLGERRSPFLWKTAMPASSVSSLVEGLKTRAKVSRAEKKKPTLGFIFTGQGAQWCGMGRELLAAYPVFASSVDAIATYLKSLGAPFDVREELVRDPKDSKINQPLYSQPICTAVQIALVDLLTFWGIRPASVTGHSSGELAGAYTAGALSMEHSMAAAYYRGVASSDLPRDHTQRGAMMAVGASKDAIQPRLSSLTTGTAVVACVNSPSSVTISGDASAVDELHGLLEKDQVFARKLAVDVAYHSHHMKAVADQYRTAMAAAGVTAVQPESTEPEVEFFSSVTGEKASLTDLGIEYWVANLLSQVKFADSVHRLCMETSASGRARKTKTKAPKRSGANNKAKVDMLVEIGPHSTLAGPIRQILGADQTLEQASIRYASALLRKSSAVDTTLTLASTLLMAGYPIDMAAINRPSDHHRVGVLVDLPPYPWNHSGSYWAEPRLSKAYRNRAHPRNDLLGVLDTHSSPREPRWRNYLRTSEIPWIKDHMIQSNVVYPAAGYLTMAVEAIGQRIGDNFPGHRISGYRLRDVAIEAALVISDDSEPEVMLSLRPSGDSGLVPAERWHEFHVLSVTPDNRWTEHCRGLICAEVAAMDGDEDDRGAEAGLTAETERWIEEAEQLCQKDVDIPRFYAELTGLGLEYGETFANMTRARSASHVCLAEIEVADTAAVMPLGFQSPFVVHPSTLDSLFHPLFVALSSDESLQDPAVPVAIEEIWIRHGMAKEAGHKFQVCASTQETGRDRIQAAISVVDAQRARSGPALTVRGLTCQFLDRASGDVEGDEQPTRLAYELHWEADVDLLSSSDLATLCAVGRPRDVGEKVARYVKLLGHKNPHLAILEVGAGQGELCIPVFRALAGEANSTPSFQSYTLADTEPGLSETIATIADQFDERADLIQYKELDISSDPLQQGFNAHSLDLILLPSRGVSATLRSKILKHAHQLLTPEGRLIVVDTRDLQEWWQALRESNFTDPEVIHDSPSETEADISVLVSKPQPQPRDQTPSDPPDVLVIAENQDSGVSIEHLQRLLADAHVPATVTDFAHADPEGKTCIVLSELTTSLLSHPDQHSFETLKRILVAGGRGVLWVVRGATGPAPTSSLATGLLRTIRSETDDDRPIVSLDLDASHPLSAESAAQSIFSAFRHRFVSPGGSHEVEYAERDGILRIPRVVESSLVNHEIVSSLRPAVAEDQPFFQPGRPLELTVGTPGRLDSLYYVDRSCISELPSDYVEIEVKAIGLGNGDVKTALGHDDAATRLGAECSGVVTALGDAVSGFKIGDRVAGFGAGTVATLYRDQAARFQLIPDDMSFARAAALPVAYITAFFAVHALGQVSRGDRVLIQDAGTAAGQALLELCALAGGDIIAVVDSPSQRAFLVGEYDLPASRILVGLRGRRLATSVMTLTRGCGVDAIFNFRGGEERRLCWSCVAPYGRFIDLGGGPSDLTDMPQLEMASFFSKNASFTALDFHYLVTQKPQAVHRIWSDVMALVRAKAIRGPPRLQLHSVSEVETALKQSQDGCDVEKVVIRAERDTIVQAIPPPKGDLLRADASYVLVGGLGGIGRAMASWMIANGARHLIFVNRSGLARNEARETVESLEGHGAHVAVYSCDVSDRDQVAQMVAQSSKEMPPIRGVIQAAMILRDMLFEKMSVDDFNTVLQPKWQGTWNLHGLLPRDMDFFIMLSSISGVIGNATQAAYAAGSTFLGAFAQYRSSLGLPAVTLDLGVITGIGYLSEHEELLQGMQRQGFEGTNEQTLMALIRSAIVSPRRTGSQAEIVTGLGTWREGVSLGNFDQPLFAHFRRQALGLRDATAEGPGTSVRESLRGCKTLDDAVALVCAALIDRLASRLNTPVDNIDSQRAMSEYGVDSLVAVEMRNWIGKEMESTMPILELLANQSISQLSEKIAQRSKVVAVSGSEE</sequence>
<dbReference type="InterPro" id="IPR016039">
    <property type="entry name" value="Thiolase-like"/>
</dbReference>
<dbReference type="Pfam" id="PF00109">
    <property type="entry name" value="ketoacyl-synt"/>
    <property type="match status" value="1"/>
</dbReference>
<dbReference type="Pfam" id="PF00698">
    <property type="entry name" value="Acyl_transf_1"/>
    <property type="match status" value="1"/>
</dbReference>
<feature type="region of interest" description="Disordered" evidence="8">
    <location>
        <begin position="1"/>
        <end position="32"/>
    </location>
</feature>
<protein>
    <submittedName>
        <fullName evidence="12">Polyketide synthase</fullName>
    </submittedName>
</protein>
<evidence type="ECO:0000259" key="9">
    <source>
        <dbReference type="PROSITE" id="PS50075"/>
    </source>
</evidence>
<dbReference type="SUPFAM" id="SSF53901">
    <property type="entry name" value="Thiolase-like"/>
    <property type="match status" value="1"/>
</dbReference>
<dbReference type="GO" id="GO:0004312">
    <property type="term" value="F:fatty acid synthase activity"/>
    <property type="evidence" value="ECO:0007669"/>
    <property type="project" value="TreeGrafter"/>
</dbReference>
<dbReference type="PROSITE" id="PS52019">
    <property type="entry name" value="PKS_MFAS_DH"/>
    <property type="match status" value="1"/>
</dbReference>
<dbReference type="SUPFAM" id="SSF52151">
    <property type="entry name" value="FabD/lysophospholipase-like"/>
    <property type="match status" value="1"/>
</dbReference>
<dbReference type="Gene3D" id="3.40.50.720">
    <property type="entry name" value="NAD(P)-binding Rossmann-like Domain"/>
    <property type="match status" value="2"/>
</dbReference>
<dbReference type="CDD" id="cd00833">
    <property type="entry name" value="PKS"/>
    <property type="match status" value="1"/>
</dbReference>
<dbReference type="Pfam" id="PF02801">
    <property type="entry name" value="Ketoacyl-synt_C"/>
    <property type="match status" value="1"/>
</dbReference>
<dbReference type="InterPro" id="IPR036291">
    <property type="entry name" value="NAD(P)-bd_dom_sf"/>
</dbReference>
<dbReference type="CDD" id="cd05195">
    <property type="entry name" value="enoyl_red"/>
    <property type="match status" value="1"/>
</dbReference>
<dbReference type="InterPro" id="IPR009081">
    <property type="entry name" value="PP-bd_ACP"/>
</dbReference>
<dbReference type="Gene3D" id="3.40.366.10">
    <property type="entry name" value="Malonyl-Coenzyme A Acyl Carrier Protein, domain 2"/>
    <property type="match status" value="1"/>
</dbReference>
<dbReference type="GO" id="GO:0030639">
    <property type="term" value="P:polyketide biosynthetic process"/>
    <property type="evidence" value="ECO:0007669"/>
    <property type="project" value="UniProtKB-ARBA"/>
</dbReference>
<dbReference type="Pfam" id="PF23297">
    <property type="entry name" value="ACP_SdgA_C"/>
    <property type="match status" value="1"/>
</dbReference>
<feature type="active site" description="Proton acceptor; for dehydratase activity" evidence="7">
    <location>
        <position position="1027"/>
    </location>
</feature>
<feature type="domain" description="Ketosynthase family 3 (KS3)" evidence="10">
    <location>
        <begin position="34"/>
        <end position="461"/>
    </location>
</feature>